<evidence type="ECO:0000313" key="1">
    <source>
        <dbReference type="EMBL" id="GMR46434.1"/>
    </source>
</evidence>
<dbReference type="PANTHER" id="PTHR31751">
    <property type="entry name" value="SI:CH211-108C17.2-RELATED-RELATED"/>
    <property type="match status" value="1"/>
</dbReference>
<protein>
    <submittedName>
        <fullName evidence="1">Uncharacterized protein</fullName>
    </submittedName>
</protein>
<dbReference type="Proteomes" id="UP001328107">
    <property type="component" value="Unassembled WGS sequence"/>
</dbReference>
<dbReference type="EMBL" id="BTRK01000004">
    <property type="protein sequence ID" value="GMR46434.1"/>
    <property type="molecule type" value="Genomic_DNA"/>
</dbReference>
<dbReference type="PANTHER" id="PTHR31751:SF42">
    <property type="entry name" value="PROTEIN CBG10204"/>
    <property type="match status" value="1"/>
</dbReference>
<sequence length="383" mass="44121">TPETPRIEHTTLSDYLLVSKESLISLLQPCPECKEGECHLSFRMEGLAVSCARKCNQCEFSALFNGSPVVKTAKGSNKERLPKINLDFVSGAVLSAVGGTKLRLLLMMSGVSPISTSTFHRLKRFYVSPAIDELFVKKQEVKYMEPVRFWVKPIINRCYDAVISAQGNGDLAKEKFRAILQCIQGKHTFDKDATFKHLKECGHTSTYNPEYYIKNKQIIDRLEEQVFTEKNIEDIGSVSWILQTSPCESINALTWRYAPKDYYFARSGHEMRTRLAVLHWNHLKQGIIDGSRPVVAKKSYTNPTHKNKVWRKVRKAASHTWRAEVKIGTYKVSDYFRAEQYTFPRFVEEWKSHPRKVWEELTRPLVPSAADPHLEEEKKEEED</sequence>
<accession>A0AAN5CLA1</accession>
<proteinExistence type="predicted"/>
<organism evidence="1 2">
    <name type="scientific">Pristionchus mayeri</name>
    <dbReference type="NCBI Taxonomy" id="1317129"/>
    <lineage>
        <taxon>Eukaryota</taxon>
        <taxon>Metazoa</taxon>
        <taxon>Ecdysozoa</taxon>
        <taxon>Nematoda</taxon>
        <taxon>Chromadorea</taxon>
        <taxon>Rhabditida</taxon>
        <taxon>Rhabditina</taxon>
        <taxon>Diplogasteromorpha</taxon>
        <taxon>Diplogasteroidea</taxon>
        <taxon>Neodiplogasteridae</taxon>
        <taxon>Pristionchus</taxon>
    </lineage>
</organism>
<name>A0AAN5CLA1_9BILA</name>
<reference evidence="2" key="1">
    <citation type="submission" date="2022-10" db="EMBL/GenBank/DDBJ databases">
        <title>Genome assembly of Pristionchus species.</title>
        <authorList>
            <person name="Yoshida K."/>
            <person name="Sommer R.J."/>
        </authorList>
    </citation>
    <scope>NUCLEOTIDE SEQUENCE [LARGE SCALE GENOMIC DNA]</scope>
    <source>
        <strain evidence="2">RS5460</strain>
    </source>
</reference>
<gene>
    <name evidence="1" type="ORF">PMAYCL1PPCAC_16630</name>
</gene>
<evidence type="ECO:0000313" key="2">
    <source>
        <dbReference type="Proteomes" id="UP001328107"/>
    </source>
</evidence>
<keyword evidence="2" id="KW-1185">Reference proteome</keyword>
<dbReference type="AlphaFoldDB" id="A0AAN5CLA1"/>
<feature type="non-terminal residue" evidence="1">
    <location>
        <position position="1"/>
    </location>
</feature>
<comment type="caution">
    <text evidence="1">The sequence shown here is derived from an EMBL/GenBank/DDBJ whole genome shotgun (WGS) entry which is preliminary data.</text>
</comment>
<feature type="non-terminal residue" evidence="1">
    <location>
        <position position="383"/>
    </location>
</feature>